<evidence type="ECO:0000313" key="1">
    <source>
        <dbReference type="EnsemblPlants" id="AET1Gv20336900.11"/>
    </source>
</evidence>
<dbReference type="EnsemblPlants" id="AET1Gv20336900.11">
    <property type="protein sequence ID" value="AET1Gv20336900.11"/>
    <property type="gene ID" value="AET1Gv20336900"/>
</dbReference>
<reference evidence="1" key="4">
    <citation type="submission" date="2019-03" db="UniProtKB">
        <authorList>
            <consortium name="EnsemblPlants"/>
        </authorList>
    </citation>
    <scope>IDENTIFICATION</scope>
</reference>
<sequence length="67" mass="8284">HSCNYQSIQLLLFRCYLQIYYLCDKVGWVLWPLSLEISKIERSIYGFMPLMFRYCTYKFLDIHWTMT</sequence>
<dbReference type="AlphaFoldDB" id="A0A452Y8N1"/>
<reference evidence="2" key="1">
    <citation type="journal article" date="2014" name="Science">
        <title>Ancient hybridizations among the ancestral genomes of bread wheat.</title>
        <authorList>
            <consortium name="International Wheat Genome Sequencing Consortium,"/>
            <person name="Marcussen T."/>
            <person name="Sandve S.R."/>
            <person name="Heier L."/>
            <person name="Spannagl M."/>
            <person name="Pfeifer M."/>
            <person name="Jakobsen K.S."/>
            <person name="Wulff B.B."/>
            <person name="Steuernagel B."/>
            <person name="Mayer K.F."/>
            <person name="Olsen O.A."/>
        </authorList>
    </citation>
    <scope>NUCLEOTIDE SEQUENCE [LARGE SCALE GENOMIC DNA]</scope>
    <source>
        <strain evidence="2">cv. AL8/78</strain>
    </source>
</reference>
<keyword evidence="2" id="KW-1185">Reference proteome</keyword>
<reference evidence="1" key="5">
    <citation type="journal article" date="2021" name="G3 (Bethesda)">
        <title>Aegilops tauschii genome assembly Aet v5.0 features greater sequence contiguity and improved annotation.</title>
        <authorList>
            <person name="Wang L."/>
            <person name="Zhu T."/>
            <person name="Rodriguez J.C."/>
            <person name="Deal K.R."/>
            <person name="Dubcovsky J."/>
            <person name="McGuire P.E."/>
            <person name="Lux T."/>
            <person name="Spannagl M."/>
            <person name="Mayer K.F.X."/>
            <person name="Baldrich P."/>
            <person name="Meyers B.C."/>
            <person name="Huo N."/>
            <person name="Gu Y.Q."/>
            <person name="Zhou H."/>
            <person name="Devos K.M."/>
            <person name="Bennetzen J.L."/>
            <person name="Unver T."/>
            <person name="Budak H."/>
            <person name="Gulick P.J."/>
            <person name="Galiba G."/>
            <person name="Kalapos B."/>
            <person name="Nelson D.R."/>
            <person name="Li P."/>
            <person name="You F.M."/>
            <person name="Luo M.C."/>
            <person name="Dvorak J."/>
        </authorList>
    </citation>
    <scope>NUCLEOTIDE SEQUENCE [LARGE SCALE GENOMIC DNA]</scope>
    <source>
        <strain evidence="1">cv. AL8/78</strain>
    </source>
</reference>
<evidence type="ECO:0000313" key="2">
    <source>
        <dbReference type="Proteomes" id="UP000015105"/>
    </source>
</evidence>
<protein>
    <submittedName>
        <fullName evidence="1">Uncharacterized protein</fullName>
    </submittedName>
</protein>
<reference evidence="2" key="2">
    <citation type="journal article" date="2017" name="Nat. Plants">
        <title>The Aegilops tauschii genome reveals multiple impacts of transposons.</title>
        <authorList>
            <person name="Zhao G."/>
            <person name="Zou C."/>
            <person name="Li K."/>
            <person name="Wang K."/>
            <person name="Li T."/>
            <person name="Gao L."/>
            <person name="Zhang X."/>
            <person name="Wang H."/>
            <person name="Yang Z."/>
            <person name="Liu X."/>
            <person name="Jiang W."/>
            <person name="Mao L."/>
            <person name="Kong X."/>
            <person name="Jiao Y."/>
            <person name="Jia J."/>
        </authorList>
    </citation>
    <scope>NUCLEOTIDE SEQUENCE [LARGE SCALE GENOMIC DNA]</scope>
    <source>
        <strain evidence="2">cv. AL8/78</strain>
    </source>
</reference>
<organism evidence="1 2">
    <name type="scientific">Aegilops tauschii subsp. strangulata</name>
    <name type="common">Goatgrass</name>
    <dbReference type="NCBI Taxonomy" id="200361"/>
    <lineage>
        <taxon>Eukaryota</taxon>
        <taxon>Viridiplantae</taxon>
        <taxon>Streptophyta</taxon>
        <taxon>Embryophyta</taxon>
        <taxon>Tracheophyta</taxon>
        <taxon>Spermatophyta</taxon>
        <taxon>Magnoliopsida</taxon>
        <taxon>Liliopsida</taxon>
        <taxon>Poales</taxon>
        <taxon>Poaceae</taxon>
        <taxon>BOP clade</taxon>
        <taxon>Pooideae</taxon>
        <taxon>Triticodae</taxon>
        <taxon>Triticeae</taxon>
        <taxon>Triticinae</taxon>
        <taxon>Aegilops</taxon>
    </lineage>
</organism>
<accession>A0A452Y8N1</accession>
<proteinExistence type="predicted"/>
<dbReference type="Gramene" id="AET1Gv20336900.11">
    <property type="protein sequence ID" value="AET1Gv20336900.11"/>
    <property type="gene ID" value="AET1Gv20336900"/>
</dbReference>
<reference evidence="1" key="3">
    <citation type="journal article" date="2017" name="Nature">
        <title>Genome sequence of the progenitor of the wheat D genome Aegilops tauschii.</title>
        <authorList>
            <person name="Luo M.C."/>
            <person name="Gu Y.Q."/>
            <person name="Puiu D."/>
            <person name="Wang H."/>
            <person name="Twardziok S.O."/>
            <person name="Deal K.R."/>
            <person name="Huo N."/>
            <person name="Zhu T."/>
            <person name="Wang L."/>
            <person name="Wang Y."/>
            <person name="McGuire P.E."/>
            <person name="Liu S."/>
            <person name="Long H."/>
            <person name="Ramasamy R.K."/>
            <person name="Rodriguez J.C."/>
            <person name="Van S.L."/>
            <person name="Yuan L."/>
            <person name="Wang Z."/>
            <person name="Xia Z."/>
            <person name="Xiao L."/>
            <person name="Anderson O.D."/>
            <person name="Ouyang S."/>
            <person name="Liang Y."/>
            <person name="Zimin A.V."/>
            <person name="Pertea G."/>
            <person name="Qi P."/>
            <person name="Bennetzen J.L."/>
            <person name="Dai X."/>
            <person name="Dawson M.W."/>
            <person name="Muller H.G."/>
            <person name="Kugler K."/>
            <person name="Rivarola-Duarte L."/>
            <person name="Spannagl M."/>
            <person name="Mayer K.F.X."/>
            <person name="Lu F.H."/>
            <person name="Bevan M.W."/>
            <person name="Leroy P."/>
            <person name="Li P."/>
            <person name="You F.M."/>
            <person name="Sun Q."/>
            <person name="Liu Z."/>
            <person name="Lyons E."/>
            <person name="Wicker T."/>
            <person name="Salzberg S.L."/>
            <person name="Devos K.M."/>
            <person name="Dvorak J."/>
        </authorList>
    </citation>
    <scope>NUCLEOTIDE SEQUENCE [LARGE SCALE GENOMIC DNA]</scope>
    <source>
        <strain evidence="1">cv. AL8/78</strain>
    </source>
</reference>
<name>A0A452Y8N1_AEGTS</name>
<dbReference type="Proteomes" id="UP000015105">
    <property type="component" value="Chromosome 1D"/>
</dbReference>